<proteinExistence type="predicted"/>
<dbReference type="InterPro" id="IPR025178">
    <property type="entry name" value="Lnb_N"/>
</dbReference>
<accession>A0AAX4HS34</accession>
<protein>
    <submittedName>
        <fullName evidence="4">DUF4105 domain-containing protein</fullName>
    </submittedName>
</protein>
<dbReference type="AlphaFoldDB" id="A0AAX4HS34"/>
<evidence type="ECO:0000259" key="2">
    <source>
        <dbReference type="Pfam" id="PF13387"/>
    </source>
</evidence>
<evidence type="ECO:0000259" key="3">
    <source>
        <dbReference type="Pfam" id="PF25226"/>
    </source>
</evidence>
<evidence type="ECO:0000256" key="1">
    <source>
        <dbReference type="SAM" id="SignalP"/>
    </source>
</evidence>
<reference evidence="4 5" key="1">
    <citation type="submission" date="2023-11" db="EMBL/GenBank/DDBJ databases">
        <title>Peredibacter starrii A3.12.</title>
        <authorList>
            <person name="Mitchell R.J."/>
        </authorList>
    </citation>
    <scope>NUCLEOTIDE SEQUENCE [LARGE SCALE GENOMIC DNA]</scope>
    <source>
        <strain evidence="4 5">A3.12</strain>
    </source>
</reference>
<evidence type="ECO:0000313" key="5">
    <source>
        <dbReference type="Proteomes" id="UP001324634"/>
    </source>
</evidence>
<dbReference type="KEGG" id="psti:SOO65_04570"/>
<feature type="chain" id="PRO_5043971306" evidence="1">
    <location>
        <begin position="19"/>
        <end position="621"/>
    </location>
</feature>
<feature type="domain" description="DUF7844" evidence="3">
    <location>
        <begin position="133"/>
        <end position="205"/>
    </location>
</feature>
<dbReference type="Proteomes" id="UP001324634">
    <property type="component" value="Chromosome"/>
</dbReference>
<dbReference type="EMBL" id="CP139487">
    <property type="protein sequence ID" value="WPU66012.1"/>
    <property type="molecule type" value="Genomic_DNA"/>
</dbReference>
<dbReference type="RefSeq" id="WP_321397649.1">
    <property type="nucleotide sequence ID" value="NZ_CP139487.1"/>
</dbReference>
<dbReference type="Pfam" id="PF13387">
    <property type="entry name" value="Lnb_N"/>
    <property type="match status" value="1"/>
</dbReference>
<name>A0AAX4HS34_9BACT</name>
<organism evidence="4 5">
    <name type="scientific">Peredibacter starrii</name>
    <dbReference type="NCBI Taxonomy" id="28202"/>
    <lineage>
        <taxon>Bacteria</taxon>
        <taxon>Pseudomonadati</taxon>
        <taxon>Bdellovibrionota</taxon>
        <taxon>Bacteriovoracia</taxon>
        <taxon>Bacteriovoracales</taxon>
        <taxon>Bacteriovoracaceae</taxon>
        <taxon>Peredibacter</taxon>
    </lineage>
</organism>
<feature type="signal peptide" evidence="1">
    <location>
        <begin position="1"/>
        <end position="18"/>
    </location>
</feature>
<dbReference type="Pfam" id="PF25226">
    <property type="entry name" value="DUF7844"/>
    <property type="match status" value="1"/>
</dbReference>
<evidence type="ECO:0000313" key="4">
    <source>
        <dbReference type="EMBL" id="WPU66012.1"/>
    </source>
</evidence>
<gene>
    <name evidence="4" type="ORF">SOO65_04570</name>
</gene>
<feature type="domain" description="Lnb N-terminal periplasmic" evidence="2">
    <location>
        <begin position="232"/>
        <end position="385"/>
    </location>
</feature>
<dbReference type="InterPro" id="IPR057166">
    <property type="entry name" value="DUF7844"/>
</dbReference>
<sequence>MKKLTILSLVLFTALAQAGEVEVRGSEFFKKEVEESLRLLPTNYLDAVKKKVTIEEESLKSDQFYTENLCKLNEKVKFGYTLRHKVAISSRLVRLANSNADSFDCAHGSFQNMLRATIIHELTHVKDNAEKISSDVDFQRIVGMKRVNSRSKKSVMNANTSTSPDAYEFTNLEESLGVNVEYLVLDPEFECRKPATANFLSKKLNIALKGECQKNYKVLAQSAFLEDNYQLATSIDPKRVYQVHYLFAGKGQQLMSRWGHAMFRLIVCAPHRKTVGPECMNDVSHHLALSYRAYMSDMNLNYMKGMFGGYPSQLFVMRFLEIQQEYTKFELRELYSVPLKMTAAQKQDFIDITLERYWTYQGKYYFFDNNCGTETKKHLAVALDEEQADMISSITPLKLYNDIVKHEDDLSDGNLQGLSKDQMIAKRYLIPSMFQDFNSSYQFLRPYMSSFKDSDFNKFLKKTTARARLMDLEKFKNDFLGMTDVNLKKQIMMKLTHLERYLSTRYMMAIPKKAMEMMDKDQDLKDAVMQMGESLKELNVQPWNVVNSLYGVPTADEFQELYPKFIEGRKNAVASSLDQQMENLDSLLGRSYFTKELAEMEDMKKIKTITNEFVQNVSVIK</sequence>
<keyword evidence="5" id="KW-1185">Reference proteome</keyword>
<keyword evidence="1" id="KW-0732">Signal</keyword>